<dbReference type="InterPro" id="IPR050801">
    <property type="entry name" value="Ca-Dep_Lectins_ImmuneDev"/>
</dbReference>
<dbReference type="InterPro" id="IPR016187">
    <property type="entry name" value="CTDL_fold"/>
</dbReference>
<proteinExistence type="evidence at transcript level"/>
<dbReference type="InterPro" id="IPR001304">
    <property type="entry name" value="C-type_lectin-like"/>
</dbReference>
<feature type="domain" description="C-type lectin" evidence="2">
    <location>
        <begin position="81"/>
        <end position="184"/>
    </location>
</feature>
<dbReference type="PANTHER" id="PTHR22801">
    <property type="entry name" value="LITHOSTATHINE"/>
    <property type="match status" value="1"/>
</dbReference>
<keyword evidence="1" id="KW-0732">Signal</keyword>
<dbReference type="CDD" id="cd00037">
    <property type="entry name" value="CLECT"/>
    <property type="match status" value="2"/>
</dbReference>
<dbReference type="PANTHER" id="PTHR22801:SF63">
    <property type="entry name" value="C-TYPE LECTIN DOMAIN-CONTAINING PROTEIN"/>
    <property type="match status" value="1"/>
</dbReference>
<name>A0A4Y6GV21_LOCMI</name>
<reference evidence="3" key="1">
    <citation type="submission" date="2018-12" db="EMBL/GenBank/DDBJ databases">
        <title>20-Hydroxyecdysone regulates C-type lectin mediated immune response in Locusta migratoria.</title>
        <authorList>
            <person name="Han F.P."/>
            <person name="Han J."/>
        </authorList>
    </citation>
    <scope>NUCLEOTIDE SEQUENCE</scope>
</reference>
<dbReference type="SUPFAM" id="SSF56436">
    <property type="entry name" value="C-type lectin-like"/>
    <property type="match status" value="2"/>
</dbReference>
<protein>
    <submittedName>
        <fullName evidence="3">Immulectin 1</fullName>
    </submittedName>
</protein>
<dbReference type="PROSITE" id="PS50041">
    <property type="entry name" value="C_TYPE_LECTIN_2"/>
    <property type="match status" value="2"/>
</dbReference>
<dbReference type="Gene3D" id="3.10.100.10">
    <property type="entry name" value="Mannose-Binding Protein A, subunit A"/>
    <property type="match status" value="2"/>
</dbReference>
<feature type="chain" id="PRO_5021229985" evidence="1">
    <location>
        <begin position="19"/>
        <end position="325"/>
    </location>
</feature>
<dbReference type="SMART" id="SM00034">
    <property type="entry name" value="CLECT"/>
    <property type="match status" value="2"/>
</dbReference>
<evidence type="ECO:0000256" key="1">
    <source>
        <dbReference type="SAM" id="SignalP"/>
    </source>
</evidence>
<dbReference type="InterPro" id="IPR016186">
    <property type="entry name" value="C-type_lectin-like/link_sf"/>
</dbReference>
<feature type="signal peptide" evidence="1">
    <location>
        <begin position="1"/>
        <end position="18"/>
    </location>
</feature>
<sequence>MQVLLLLTLAAAFAPAHLTSVDLSCDCRLWHLRDTSINLHCVRGQDGASRVSCQTAEEVDIPAGYRYIPGFALIKLYGTMKPWPGAKKACEDEGAQLAVPRNSAHYDGLKQFFKARRLGWGNIGVTDQASEGVFVGVDGRPVGNIPWSPGQPDNHQGIEHCVDYNSAGGSNDVDCANAAPYFCERPLRAPIPEGYVWMGDAGRFYKVHYERRVFAEAARECKAENGRLAVTDTRRRGEAALELFDLDVDSFQVYLVGFTDQAVEGDFVTETGRHLRDMEFQAWGINEPNNNDNGRPENCLALSKRGFYNDVRCDNPLPFICEILP</sequence>
<dbReference type="EMBL" id="MK250966">
    <property type="protein sequence ID" value="QDF46758.1"/>
    <property type="molecule type" value="mRNA"/>
</dbReference>
<feature type="domain" description="C-type lectin" evidence="2">
    <location>
        <begin position="200"/>
        <end position="322"/>
    </location>
</feature>
<evidence type="ECO:0000259" key="2">
    <source>
        <dbReference type="PROSITE" id="PS50041"/>
    </source>
</evidence>
<evidence type="ECO:0000313" key="3">
    <source>
        <dbReference type="EMBL" id="QDF46758.1"/>
    </source>
</evidence>
<accession>A0A4Y6GV21</accession>
<dbReference type="Pfam" id="PF00059">
    <property type="entry name" value="Lectin_C"/>
    <property type="match status" value="2"/>
</dbReference>
<dbReference type="AlphaFoldDB" id="A0A4Y6GV21"/>
<organism evidence="3">
    <name type="scientific">Locusta migratoria</name>
    <name type="common">Migratory locust</name>
    <dbReference type="NCBI Taxonomy" id="7004"/>
    <lineage>
        <taxon>Eukaryota</taxon>
        <taxon>Metazoa</taxon>
        <taxon>Ecdysozoa</taxon>
        <taxon>Arthropoda</taxon>
        <taxon>Hexapoda</taxon>
        <taxon>Insecta</taxon>
        <taxon>Pterygota</taxon>
        <taxon>Neoptera</taxon>
        <taxon>Polyneoptera</taxon>
        <taxon>Orthoptera</taxon>
        <taxon>Caelifera</taxon>
        <taxon>Acrididea</taxon>
        <taxon>Acridomorpha</taxon>
        <taxon>Acridoidea</taxon>
        <taxon>Acrididae</taxon>
        <taxon>Oedipodinae</taxon>
        <taxon>Locusta</taxon>
    </lineage>
</organism>